<dbReference type="EMBL" id="RRYP01016530">
    <property type="protein sequence ID" value="TNV74993.1"/>
    <property type="molecule type" value="Genomic_DNA"/>
</dbReference>
<organism evidence="1 2">
    <name type="scientific">Halteria grandinella</name>
    <dbReference type="NCBI Taxonomy" id="5974"/>
    <lineage>
        <taxon>Eukaryota</taxon>
        <taxon>Sar</taxon>
        <taxon>Alveolata</taxon>
        <taxon>Ciliophora</taxon>
        <taxon>Intramacronucleata</taxon>
        <taxon>Spirotrichea</taxon>
        <taxon>Stichotrichia</taxon>
        <taxon>Sporadotrichida</taxon>
        <taxon>Halteriidae</taxon>
        <taxon>Halteria</taxon>
    </lineage>
</organism>
<proteinExistence type="predicted"/>
<reference evidence="1" key="1">
    <citation type="submission" date="2019-06" db="EMBL/GenBank/DDBJ databases">
        <authorList>
            <person name="Zheng W."/>
        </authorList>
    </citation>
    <scope>NUCLEOTIDE SEQUENCE</scope>
    <source>
        <strain evidence="1">QDHG01</strain>
    </source>
</reference>
<accession>A0A8J8NH71</accession>
<sequence>MGGGIFHLMLNDFTNHYSASIYPNITIQNCEFYNFHHEMSSLIVLPVDPINSQSSSFFGYQKHRYSVSMIGNIFSGFTNCGSLLSNDLDIDISSPFLNQGNYYFSDPDYLNHLSSYQTMNQEYYTERYGLWLKNQEIYYIDDINVQNEPVLDNTLNEGRLLQQEGRGNFGSFMSKNWEDDENLEGSPDTMDYFHQFFLQNNTFEKFNMLKSKLTDSILERMEVSVAKVNKKRVAEIGLIIDIEDALNSCASIKLFDNRFLDIKQDYGYIDESGMCEQCALILSTAADFLQMNVMSLSTYQDQYYQITHIVKVRSIIKSKIVIAGNTFSNISITGPPILLHEQYQSAFNKFIILKNTFRFIHGYINSNVIQIFREFEESPEIGQLFEDPDLQQDLILNDFQYYEQQYLLMRSFMGGNILISENNFSEIAGCPTVSAGVIMLSVSISGLNEYANALRISSEEREGMILYLDQPWYRYVEDVLSVWFSQKYQSELVKNIEIGAGYGTVKLYRQNAVLKGNVYTNISMGVNRNLSFNAQYEIKGALIKIVNIMSTRISNETFENIGAYTLEHSKDILSKIFNQPLTFYSDNEKTELYGEVNRQSWINKFDLDTIDFMTKHLSTSLIATHQTYSFMLGPSNSFNNIWLVDKYQALSRSQQLGILLHMNYHTGVLQLGHESGETKIMNIIGMINPFTMERFPYWHPNDFKQEEIILVADGVMINGASSIVFNIHNSLNQFTEVNIFNINLDRIYHKPLRSYEDLVKIPSIISTVLDSGAFTSSISKVTIKDITLSNSQFEHSSGYFDLQAEELQISGFRGYNIGSWRMFNDSEWKRWSEYTTEIIILATPASIFKLRMFAIDDKVQQTYAVTEVKITDLYFSAIDIYNGALPLFEVDIVKDSRMEVYALLKLDNITLEDSYSSNNEDTSKFIFRNNHLRQNTYKHSPQGRQLRGSQPLY</sequence>
<comment type="caution">
    <text evidence="1">The sequence shown here is derived from an EMBL/GenBank/DDBJ whole genome shotgun (WGS) entry which is preliminary data.</text>
</comment>
<dbReference type="Proteomes" id="UP000785679">
    <property type="component" value="Unassembled WGS sequence"/>
</dbReference>
<dbReference type="AlphaFoldDB" id="A0A8J8NH71"/>
<gene>
    <name evidence="1" type="ORF">FGO68_gene290</name>
</gene>
<name>A0A8J8NH71_HALGN</name>
<keyword evidence="2" id="KW-1185">Reference proteome</keyword>
<protein>
    <submittedName>
        <fullName evidence="1">Uncharacterized protein</fullName>
    </submittedName>
</protein>
<evidence type="ECO:0000313" key="1">
    <source>
        <dbReference type="EMBL" id="TNV74993.1"/>
    </source>
</evidence>
<evidence type="ECO:0000313" key="2">
    <source>
        <dbReference type="Proteomes" id="UP000785679"/>
    </source>
</evidence>
<dbReference type="OrthoDB" id="327389at2759"/>